<evidence type="ECO:0000313" key="8">
    <source>
        <dbReference type="EMBL" id="KZS17923.1"/>
    </source>
</evidence>
<feature type="region of interest" description="Disordered" evidence="6">
    <location>
        <begin position="1"/>
        <end position="28"/>
    </location>
</feature>
<gene>
    <name evidence="8" type="ORF">APZ42_015915</name>
</gene>
<keyword evidence="3 5" id="KW-0067">ATP-binding</keyword>
<feature type="compositionally biased region" description="Polar residues" evidence="6">
    <location>
        <begin position="14"/>
        <end position="28"/>
    </location>
</feature>
<dbReference type="Proteomes" id="UP000076858">
    <property type="component" value="Unassembled WGS sequence"/>
</dbReference>
<keyword evidence="9" id="KW-1185">Reference proteome</keyword>
<evidence type="ECO:0000256" key="2">
    <source>
        <dbReference type="ARBA" id="ARBA00022741"/>
    </source>
</evidence>
<dbReference type="GO" id="GO:0005875">
    <property type="term" value="C:microtubule associated complex"/>
    <property type="evidence" value="ECO:0007669"/>
    <property type="project" value="TreeGrafter"/>
</dbReference>
<dbReference type="PANTHER" id="PTHR47969">
    <property type="entry name" value="CHROMOSOME-ASSOCIATED KINESIN KIF4A-RELATED"/>
    <property type="match status" value="1"/>
</dbReference>
<evidence type="ECO:0000256" key="6">
    <source>
        <dbReference type="SAM" id="MobiDB-lite"/>
    </source>
</evidence>
<dbReference type="AlphaFoldDB" id="A0A162NFA6"/>
<dbReference type="InterPro" id="IPR001752">
    <property type="entry name" value="Kinesin_motor_dom"/>
</dbReference>
<feature type="domain" description="Kinesin motor" evidence="7">
    <location>
        <begin position="50"/>
        <end position="188"/>
    </location>
</feature>
<dbReference type="SMART" id="SM00129">
    <property type="entry name" value="KISc"/>
    <property type="match status" value="1"/>
</dbReference>
<evidence type="ECO:0000313" key="9">
    <source>
        <dbReference type="Proteomes" id="UP000076858"/>
    </source>
</evidence>
<dbReference type="GO" id="GO:0003777">
    <property type="term" value="F:microtubule motor activity"/>
    <property type="evidence" value="ECO:0007669"/>
    <property type="project" value="InterPro"/>
</dbReference>
<name>A0A162NFA6_9CRUS</name>
<dbReference type="EMBL" id="LRGB01000568">
    <property type="protein sequence ID" value="KZS17923.1"/>
    <property type="molecule type" value="Genomic_DNA"/>
</dbReference>
<organism evidence="8 9">
    <name type="scientific">Daphnia magna</name>
    <dbReference type="NCBI Taxonomy" id="35525"/>
    <lineage>
        <taxon>Eukaryota</taxon>
        <taxon>Metazoa</taxon>
        <taxon>Ecdysozoa</taxon>
        <taxon>Arthropoda</taxon>
        <taxon>Crustacea</taxon>
        <taxon>Branchiopoda</taxon>
        <taxon>Diplostraca</taxon>
        <taxon>Cladocera</taxon>
        <taxon>Anomopoda</taxon>
        <taxon>Daphniidae</taxon>
        <taxon>Daphnia</taxon>
    </lineage>
</organism>
<evidence type="ECO:0000256" key="5">
    <source>
        <dbReference type="PROSITE-ProRule" id="PRU00283"/>
    </source>
</evidence>
<keyword evidence="5" id="KW-0505">Motor protein</keyword>
<dbReference type="Gene3D" id="3.40.850.10">
    <property type="entry name" value="Kinesin motor domain"/>
    <property type="match status" value="1"/>
</dbReference>
<dbReference type="PANTHER" id="PTHR47969:SF33">
    <property type="entry name" value="KINESIN-LIKE PROTEIN"/>
    <property type="match status" value="1"/>
</dbReference>
<dbReference type="STRING" id="35525.A0A162NFA6"/>
<dbReference type="InterPro" id="IPR036961">
    <property type="entry name" value="Kinesin_motor_dom_sf"/>
</dbReference>
<comment type="caution">
    <text evidence="8">The sequence shown here is derived from an EMBL/GenBank/DDBJ whole genome shotgun (WGS) entry which is preliminary data.</text>
</comment>
<keyword evidence="2 5" id="KW-0547">Nucleotide-binding</keyword>
<dbReference type="InterPro" id="IPR027640">
    <property type="entry name" value="Kinesin-like_fam"/>
</dbReference>
<evidence type="ECO:0000256" key="1">
    <source>
        <dbReference type="ARBA" id="ARBA00004245"/>
    </source>
</evidence>
<dbReference type="PROSITE" id="PS50067">
    <property type="entry name" value="KINESIN_MOTOR_2"/>
    <property type="match status" value="1"/>
</dbReference>
<sequence>MGLTRNGKKGSVRRATSSEGFGSASTYSNTSSFGSLADLGNDNGVDDLGNISVVVRVRPLSEREIQRNDDTIIQVVSHEQIMMRPDVRPNGQSALSGAQSTFNQTLTAKTFTFNSVFDQTATQSEMMDKSGVAKVIAMAMEGYSTTIFCYGQTGSGKTHTLTGPPHLVSSLRFDAKLRYVISDVIVPG</sequence>
<feature type="compositionally biased region" description="Basic residues" evidence="6">
    <location>
        <begin position="1"/>
        <end position="12"/>
    </location>
</feature>
<dbReference type="InterPro" id="IPR027417">
    <property type="entry name" value="P-loop_NTPase"/>
</dbReference>
<dbReference type="GO" id="GO:0007018">
    <property type="term" value="P:microtubule-based movement"/>
    <property type="evidence" value="ECO:0007669"/>
    <property type="project" value="InterPro"/>
</dbReference>
<keyword evidence="4" id="KW-0963">Cytoplasm</keyword>
<comment type="similarity">
    <text evidence="5">Belongs to the TRAFAC class myosin-kinesin ATPase superfamily. Kinesin family.</text>
</comment>
<comment type="subcellular location">
    <subcellularLocation>
        <location evidence="1">Cytoplasm</location>
        <location evidence="1">Cytoskeleton</location>
    </subcellularLocation>
</comment>
<feature type="binding site" evidence="5">
    <location>
        <begin position="151"/>
        <end position="158"/>
    </location>
    <ligand>
        <name>ATP</name>
        <dbReference type="ChEBI" id="CHEBI:30616"/>
    </ligand>
</feature>
<dbReference type="GO" id="GO:0007052">
    <property type="term" value="P:mitotic spindle organization"/>
    <property type="evidence" value="ECO:0007669"/>
    <property type="project" value="TreeGrafter"/>
</dbReference>
<dbReference type="SUPFAM" id="SSF52540">
    <property type="entry name" value="P-loop containing nucleoside triphosphate hydrolases"/>
    <property type="match status" value="1"/>
</dbReference>
<keyword evidence="4" id="KW-0206">Cytoskeleton</keyword>
<dbReference type="Pfam" id="PF00225">
    <property type="entry name" value="Kinesin"/>
    <property type="match status" value="1"/>
</dbReference>
<evidence type="ECO:0000256" key="4">
    <source>
        <dbReference type="ARBA" id="ARBA00023212"/>
    </source>
</evidence>
<evidence type="ECO:0000259" key="7">
    <source>
        <dbReference type="PROSITE" id="PS50067"/>
    </source>
</evidence>
<dbReference type="GO" id="GO:0051231">
    <property type="term" value="P:spindle elongation"/>
    <property type="evidence" value="ECO:0007669"/>
    <property type="project" value="TreeGrafter"/>
</dbReference>
<dbReference type="GO" id="GO:0005524">
    <property type="term" value="F:ATP binding"/>
    <property type="evidence" value="ECO:0007669"/>
    <property type="project" value="UniProtKB-UniRule"/>
</dbReference>
<dbReference type="OrthoDB" id="3176171at2759"/>
<proteinExistence type="inferred from homology"/>
<reference evidence="8 9" key="1">
    <citation type="submission" date="2016-03" db="EMBL/GenBank/DDBJ databases">
        <title>EvidentialGene: Evidence-directed Construction of Genes on Genomes.</title>
        <authorList>
            <person name="Gilbert D.G."/>
            <person name="Choi J.-H."/>
            <person name="Mockaitis K."/>
            <person name="Colbourne J."/>
            <person name="Pfrender M."/>
        </authorList>
    </citation>
    <scope>NUCLEOTIDE SEQUENCE [LARGE SCALE GENOMIC DNA]</scope>
    <source>
        <strain evidence="8 9">Xinb3</strain>
        <tissue evidence="8">Complete organism</tissue>
    </source>
</reference>
<accession>A0A162NFA6</accession>
<evidence type="ECO:0000256" key="3">
    <source>
        <dbReference type="ARBA" id="ARBA00022840"/>
    </source>
</evidence>
<dbReference type="GO" id="GO:0008017">
    <property type="term" value="F:microtubule binding"/>
    <property type="evidence" value="ECO:0007669"/>
    <property type="project" value="InterPro"/>
</dbReference>
<protein>
    <submittedName>
        <fullName evidence="8">Kinesin-like protein</fullName>
    </submittedName>
</protein>